<reference evidence="3" key="1">
    <citation type="submission" date="2017-02" db="UniProtKB">
        <authorList>
            <consortium name="WormBaseParasite"/>
        </authorList>
    </citation>
    <scope>IDENTIFICATION</scope>
</reference>
<reference evidence="1 2" key="2">
    <citation type="submission" date="2018-11" db="EMBL/GenBank/DDBJ databases">
        <authorList>
            <consortium name="Pathogen Informatics"/>
        </authorList>
    </citation>
    <scope>NUCLEOTIDE SEQUENCE [LARGE SCALE GENOMIC DNA]</scope>
    <source>
        <strain evidence="1 2">MHpl1</strain>
    </source>
</reference>
<name>A0A0N4WBG8_HAEPC</name>
<organism evidence="3">
    <name type="scientific">Haemonchus placei</name>
    <name type="common">Barber's pole worm</name>
    <dbReference type="NCBI Taxonomy" id="6290"/>
    <lineage>
        <taxon>Eukaryota</taxon>
        <taxon>Metazoa</taxon>
        <taxon>Ecdysozoa</taxon>
        <taxon>Nematoda</taxon>
        <taxon>Chromadorea</taxon>
        <taxon>Rhabditida</taxon>
        <taxon>Rhabditina</taxon>
        <taxon>Rhabditomorpha</taxon>
        <taxon>Strongyloidea</taxon>
        <taxon>Trichostrongylidae</taxon>
        <taxon>Haemonchus</taxon>
    </lineage>
</organism>
<accession>A0A0N4WBG8</accession>
<proteinExistence type="predicted"/>
<gene>
    <name evidence="1" type="ORF">HPLM_LOCUS7786</name>
</gene>
<dbReference type="WBParaSite" id="HPLM_0000779401-mRNA-1">
    <property type="protein sequence ID" value="HPLM_0000779401-mRNA-1"/>
    <property type="gene ID" value="HPLM_0000779401"/>
</dbReference>
<dbReference type="Proteomes" id="UP000268014">
    <property type="component" value="Unassembled WGS sequence"/>
</dbReference>
<dbReference type="EMBL" id="UZAF01016727">
    <property type="protein sequence ID" value="VDO32975.1"/>
    <property type="molecule type" value="Genomic_DNA"/>
</dbReference>
<keyword evidence="2" id="KW-1185">Reference proteome</keyword>
<dbReference type="AlphaFoldDB" id="A0A0N4WBG8"/>
<protein>
    <submittedName>
        <fullName evidence="3">Transposase</fullName>
    </submittedName>
</protein>
<evidence type="ECO:0000313" key="1">
    <source>
        <dbReference type="EMBL" id="VDO32975.1"/>
    </source>
</evidence>
<sequence>MYNAHWTPYINRSFSFHNTSLNSVCSSVIIALINNHTYIKVVLKTFAVDQCLMSSTRCWVDEAFAFKQGCTTTGEKRIDIVKRQRDSRTEQEEALDILWAIFCSIQSCMATSTACNHHPLISV</sequence>
<evidence type="ECO:0000313" key="3">
    <source>
        <dbReference type="WBParaSite" id="HPLM_0000779401-mRNA-1"/>
    </source>
</evidence>
<evidence type="ECO:0000313" key="2">
    <source>
        <dbReference type="Proteomes" id="UP000268014"/>
    </source>
</evidence>